<evidence type="ECO:0000256" key="3">
    <source>
        <dbReference type="ARBA" id="ARBA00022679"/>
    </source>
</evidence>
<feature type="domain" description="Phospholipid/glycerol acyltransferase" evidence="8">
    <location>
        <begin position="106"/>
        <end position="219"/>
    </location>
</feature>
<dbReference type="RefSeq" id="WP_070202146.1">
    <property type="nucleotide sequence ID" value="NZ_LJGZ01000089.1"/>
</dbReference>
<dbReference type="SUPFAM" id="SSF69593">
    <property type="entry name" value="Glycerol-3-phosphate (1)-acyltransferase"/>
    <property type="match status" value="1"/>
</dbReference>
<comment type="pathway">
    <text evidence="1">Lipid metabolism.</text>
</comment>
<keyword evidence="5 9" id="KW-0012">Acyltransferase</keyword>
<evidence type="ECO:0000313" key="10">
    <source>
        <dbReference type="Proteomes" id="UP000175971"/>
    </source>
</evidence>
<dbReference type="PANTHER" id="PTHR10434:SF64">
    <property type="entry name" value="1-ACYL-SN-GLYCEROL-3-PHOSPHATE ACYLTRANSFERASE-RELATED"/>
    <property type="match status" value="1"/>
</dbReference>
<evidence type="ECO:0000256" key="1">
    <source>
        <dbReference type="ARBA" id="ARBA00005189"/>
    </source>
</evidence>
<feature type="transmembrane region" description="Helical" evidence="7">
    <location>
        <begin position="48"/>
        <end position="68"/>
    </location>
</feature>
<keyword evidence="3 9" id="KW-0808">Transferase</keyword>
<dbReference type="OrthoDB" id="5184723at2"/>
<keyword evidence="7" id="KW-0812">Transmembrane</keyword>
<evidence type="ECO:0000256" key="4">
    <source>
        <dbReference type="ARBA" id="ARBA00023098"/>
    </source>
</evidence>
<comment type="caution">
    <text evidence="9">The sequence shown here is derived from an EMBL/GenBank/DDBJ whole genome shotgun (WGS) entry which is preliminary data.</text>
</comment>
<dbReference type="GO" id="GO:0003841">
    <property type="term" value="F:1-acylglycerol-3-phosphate O-acyltransferase activity"/>
    <property type="evidence" value="ECO:0007669"/>
    <property type="project" value="TreeGrafter"/>
</dbReference>
<keyword evidence="4" id="KW-0443">Lipid metabolism</keyword>
<dbReference type="CDD" id="cd07989">
    <property type="entry name" value="LPLAT_AGPAT-like"/>
    <property type="match status" value="1"/>
</dbReference>
<dbReference type="SMART" id="SM00563">
    <property type="entry name" value="PlsC"/>
    <property type="match status" value="1"/>
</dbReference>
<sequence length="359" mass="37274">MSTSRTEDRTAPRPAGTSAWLPVAPCTPASCARHTGAARPPLRAALRLLAGCGWVLLGVVCAAPVRLLPRGPRMWLLRSWARGIPRAFGVRVTVRAHPYARGTGGELVVANHISWLDIPLVAAVLPGRMLAKTEVRDWPLLGRLAGFGATLFIDRDRLRALPGAVGTVATALRSGSRVVVFPEGSTWCGRGRGGAFRPAVFQAAIDAEVSVRPVRITYGTGGAGAAAFVGDDPLTASLWRVVRAAGLTAEVRVLPSIPARAYAPASAHGEPGRRELARAARAAVLGSDRTTTRRTAVTARTATTAPGVTTARGAAKAPAPTALPVPIQAPAAATTARPPTPQTAVASDRANRPSASVHH</sequence>
<keyword evidence="10" id="KW-1185">Reference proteome</keyword>
<reference evidence="9 10" key="1">
    <citation type="journal article" date="2016" name="Front. Microbiol.">
        <title>Comparative Genomics Analysis of Streptomyces Species Reveals Their Adaptation to the Marine Environment and Their Diversity at the Genomic Level.</title>
        <authorList>
            <person name="Tian X."/>
            <person name="Zhang Z."/>
            <person name="Yang T."/>
            <person name="Chen M."/>
            <person name="Li J."/>
            <person name="Chen F."/>
            <person name="Yang J."/>
            <person name="Li W."/>
            <person name="Zhang B."/>
            <person name="Zhang Z."/>
            <person name="Wu J."/>
            <person name="Zhang C."/>
            <person name="Long L."/>
            <person name="Xiao J."/>
        </authorList>
    </citation>
    <scope>NUCLEOTIDE SEQUENCE [LARGE SCALE GENOMIC DNA]</scope>
    <source>
        <strain evidence="9 10">SCSIO M10372</strain>
    </source>
</reference>
<dbReference type="PANTHER" id="PTHR10434">
    <property type="entry name" value="1-ACYL-SN-GLYCEROL-3-PHOSPHATE ACYLTRANSFERASE"/>
    <property type="match status" value="1"/>
</dbReference>
<dbReference type="Pfam" id="PF01553">
    <property type="entry name" value="Acyltransferase"/>
    <property type="match status" value="1"/>
</dbReference>
<feature type="region of interest" description="Disordered" evidence="6">
    <location>
        <begin position="285"/>
        <end position="359"/>
    </location>
</feature>
<keyword evidence="7" id="KW-0472">Membrane</keyword>
<accession>A0A1E7LRI1</accession>
<proteinExistence type="predicted"/>
<name>A0A1E7LRI1_9ACTN</name>
<keyword evidence="7" id="KW-1133">Transmembrane helix</keyword>
<keyword evidence="2" id="KW-0444">Lipid biosynthesis</keyword>
<dbReference type="EMBL" id="LJGZ01000089">
    <property type="protein sequence ID" value="OEV18778.1"/>
    <property type="molecule type" value="Genomic_DNA"/>
</dbReference>
<dbReference type="GO" id="GO:0006654">
    <property type="term" value="P:phosphatidic acid biosynthetic process"/>
    <property type="evidence" value="ECO:0007669"/>
    <property type="project" value="TreeGrafter"/>
</dbReference>
<dbReference type="InterPro" id="IPR002123">
    <property type="entry name" value="Plipid/glycerol_acylTrfase"/>
</dbReference>
<gene>
    <name evidence="9" type="ORF">AN221_20345</name>
</gene>
<evidence type="ECO:0000259" key="8">
    <source>
        <dbReference type="SMART" id="SM00563"/>
    </source>
</evidence>
<feature type="compositionally biased region" description="Low complexity" evidence="6">
    <location>
        <begin position="293"/>
        <end position="346"/>
    </location>
</feature>
<evidence type="ECO:0000256" key="6">
    <source>
        <dbReference type="SAM" id="MobiDB-lite"/>
    </source>
</evidence>
<protein>
    <submittedName>
        <fullName evidence="9">Acyltransferase</fullName>
    </submittedName>
</protein>
<evidence type="ECO:0000256" key="2">
    <source>
        <dbReference type="ARBA" id="ARBA00022516"/>
    </source>
</evidence>
<dbReference type="AlphaFoldDB" id="A0A1E7LRI1"/>
<evidence type="ECO:0000256" key="5">
    <source>
        <dbReference type="ARBA" id="ARBA00023315"/>
    </source>
</evidence>
<evidence type="ECO:0000313" key="9">
    <source>
        <dbReference type="EMBL" id="OEV18778.1"/>
    </source>
</evidence>
<organism evidence="9 10">
    <name type="scientific">Streptomyces nanshensis</name>
    <dbReference type="NCBI Taxonomy" id="518642"/>
    <lineage>
        <taxon>Bacteria</taxon>
        <taxon>Bacillati</taxon>
        <taxon>Actinomycetota</taxon>
        <taxon>Actinomycetes</taxon>
        <taxon>Kitasatosporales</taxon>
        <taxon>Streptomycetaceae</taxon>
        <taxon>Streptomyces</taxon>
    </lineage>
</organism>
<evidence type="ECO:0000256" key="7">
    <source>
        <dbReference type="SAM" id="Phobius"/>
    </source>
</evidence>
<dbReference type="Proteomes" id="UP000175971">
    <property type="component" value="Unassembled WGS sequence"/>
</dbReference>